<feature type="compositionally biased region" description="Low complexity" evidence="1">
    <location>
        <begin position="159"/>
        <end position="173"/>
    </location>
</feature>
<dbReference type="AlphaFoldDB" id="A0A652L671"/>
<accession>A0A652L671</accession>
<feature type="region of interest" description="Disordered" evidence="1">
    <location>
        <begin position="141"/>
        <end position="173"/>
    </location>
</feature>
<gene>
    <name evidence="3" type="ORF">EAO74_08825</name>
</gene>
<feature type="transmembrane region" description="Helical" evidence="2">
    <location>
        <begin position="112"/>
        <end position="135"/>
    </location>
</feature>
<reference evidence="3" key="1">
    <citation type="submission" date="2018-10" db="EMBL/GenBank/DDBJ databases">
        <authorList>
            <person name="Hariharan J."/>
            <person name="Choudoir M.J."/>
            <person name="Diebold P."/>
            <person name="Panke-Buisse K."/>
            <person name="Campbell A.N."/>
            <person name="Buckley D.H."/>
        </authorList>
    </citation>
    <scope>NUCLEOTIDE SEQUENCE</scope>
    <source>
        <strain evidence="3">Gb1</strain>
    </source>
</reference>
<keyword evidence="2" id="KW-1133">Transmembrane helix</keyword>
<feature type="transmembrane region" description="Helical" evidence="2">
    <location>
        <begin position="6"/>
        <end position="23"/>
    </location>
</feature>
<feature type="transmembrane region" description="Helical" evidence="2">
    <location>
        <begin position="35"/>
        <end position="55"/>
    </location>
</feature>
<keyword evidence="2" id="KW-0472">Membrane</keyword>
<proteinExistence type="predicted"/>
<keyword evidence="2" id="KW-0812">Transmembrane</keyword>
<sequence length="173" mass="18558">MINLIFATFVLAILAGLLMLRRGARRSPRWHKQPVTLVGAALLTGGCMVVVWAFGVFAGGLDVRETCELTHHTTYDQAWRDSAGADGTSYFPLANACNEHVSLVPSWVNPTIVVLAVLTVSALTAALFRVTRAVVRGTTRARRARTITPPPELVLGDRATTTTSTADSSEAPD</sequence>
<organism evidence="3">
    <name type="scientific">Streptomyces sp. gb1(2016)</name>
    <dbReference type="NCBI Taxonomy" id="1828321"/>
    <lineage>
        <taxon>Bacteria</taxon>
        <taxon>Bacillati</taxon>
        <taxon>Actinomycetota</taxon>
        <taxon>Actinomycetes</taxon>
        <taxon>Kitasatosporales</taxon>
        <taxon>Streptomycetaceae</taxon>
        <taxon>Streptomyces</taxon>
    </lineage>
</organism>
<evidence type="ECO:0000256" key="2">
    <source>
        <dbReference type="SAM" id="Phobius"/>
    </source>
</evidence>
<protein>
    <submittedName>
        <fullName evidence="3">Uncharacterized protein</fullName>
    </submittedName>
</protein>
<name>A0A652L671_9ACTN</name>
<evidence type="ECO:0000313" key="3">
    <source>
        <dbReference type="EMBL" id="TXS31562.1"/>
    </source>
</evidence>
<comment type="caution">
    <text evidence="3">The sequence shown here is derived from an EMBL/GenBank/DDBJ whole genome shotgun (WGS) entry which is preliminary data.</text>
</comment>
<evidence type="ECO:0000256" key="1">
    <source>
        <dbReference type="SAM" id="MobiDB-lite"/>
    </source>
</evidence>
<dbReference type="EMBL" id="RDBM01000028">
    <property type="protein sequence ID" value="TXS31562.1"/>
    <property type="molecule type" value="Genomic_DNA"/>
</dbReference>